<evidence type="ECO:0000313" key="2">
    <source>
        <dbReference type="EMBL" id="MBB6128918.1"/>
    </source>
</evidence>
<dbReference type="Gene3D" id="3.10.490.10">
    <property type="entry name" value="Gamma-glutamyl cyclotransferase-like"/>
    <property type="match status" value="1"/>
</dbReference>
<dbReference type="AlphaFoldDB" id="A0A841JJN7"/>
<comment type="caution">
    <text evidence="2">The sequence shown here is derived from an EMBL/GenBank/DDBJ whole genome shotgun (WGS) entry which is preliminary data.</text>
</comment>
<proteinExistence type="predicted"/>
<keyword evidence="2" id="KW-0808">Transferase</keyword>
<evidence type="ECO:0000259" key="1">
    <source>
        <dbReference type="Pfam" id="PF06094"/>
    </source>
</evidence>
<sequence>MKPVCPHLFVYGTLLDSGNSYGAYLQQHCTLIKKGKFKGKLYDIGEYPGAIVDESTDQYVHGSIYQMDEPEKILNFIDDYEGFGDDQEQPNLFTRELTSIETDMGTVQCWIYLYHLSVANLPQIPSGQYFK</sequence>
<reference evidence="2 3" key="1">
    <citation type="submission" date="2020-08" db="EMBL/GenBank/DDBJ databases">
        <title>Genomic Encyclopedia of Type Strains, Phase IV (KMG-V): Genome sequencing to study the core and pangenomes of soil and plant-associated prokaryotes.</title>
        <authorList>
            <person name="Whitman W."/>
        </authorList>
    </citation>
    <scope>NUCLEOTIDE SEQUENCE [LARGE SCALE GENOMIC DNA]</scope>
    <source>
        <strain evidence="2 3">MP601</strain>
    </source>
</reference>
<dbReference type="EMBL" id="JACHCA010000007">
    <property type="protein sequence ID" value="MBB6128918.1"/>
    <property type="molecule type" value="Genomic_DNA"/>
</dbReference>
<organism evidence="2 3">
    <name type="scientific">Mucilaginibacter lappiensis</name>
    <dbReference type="NCBI Taxonomy" id="354630"/>
    <lineage>
        <taxon>Bacteria</taxon>
        <taxon>Pseudomonadati</taxon>
        <taxon>Bacteroidota</taxon>
        <taxon>Sphingobacteriia</taxon>
        <taxon>Sphingobacteriales</taxon>
        <taxon>Sphingobacteriaceae</taxon>
        <taxon>Mucilaginibacter</taxon>
    </lineage>
</organism>
<name>A0A841JJN7_9SPHI</name>
<dbReference type="InterPro" id="IPR013024">
    <property type="entry name" value="GGCT-like"/>
</dbReference>
<dbReference type="InterPro" id="IPR009288">
    <property type="entry name" value="AIG2-like_dom"/>
</dbReference>
<dbReference type="Proteomes" id="UP000548326">
    <property type="component" value="Unassembled WGS sequence"/>
</dbReference>
<evidence type="ECO:0000313" key="3">
    <source>
        <dbReference type="Proteomes" id="UP000548326"/>
    </source>
</evidence>
<protein>
    <submittedName>
        <fullName evidence="2">Gamma-glutamylcyclotransferase (GGCT)/AIG2-like uncharacterized protein YtfP</fullName>
    </submittedName>
</protein>
<feature type="domain" description="Gamma-glutamylcyclotransferase AIG2-like" evidence="1">
    <location>
        <begin position="8"/>
        <end position="129"/>
    </location>
</feature>
<dbReference type="SUPFAM" id="SSF110857">
    <property type="entry name" value="Gamma-glutamyl cyclotransferase-like"/>
    <property type="match status" value="1"/>
</dbReference>
<dbReference type="RefSeq" id="WP_183588222.1">
    <property type="nucleotide sequence ID" value="NZ_JACHCA010000007.1"/>
</dbReference>
<dbReference type="InterPro" id="IPR036568">
    <property type="entry name" value="GGCT-like_sf"/>
</dbReference>
<dbReference type="GO" id="GO:0016740">
    <property type="term" value="F:transferase activity"/>
    <property type="evidence" value="ECO:0007669"/>
    <property type="project" value="UniProtKB-KW"/>
</dbReference>
<gene>
    <name evidence="2" type="ORF">HDF22_003041</name>
</gene>
<dbReference type="CDD" id="cd06661">
    <property type="entry name" value="GGCT_like"/>
    <property type="match status" value="1"/>
</dbReference>
<dbReference type="Pfam" id="PF06094">
    <property type="entry name" value="GGACT"/>
    <property type="match status" value="1"/>
</dbReference>
<accession>A0A841JJN7</accession>